<feature type="compositionally biased region" description="Polar residues" evidence="4">
    <location>
        <begin position="223"/>
        <end position="243"/>
    </location>
</feature>
<keyword evidence="3" id="KW-0234">DNA repair</keyword>
<dbReference type="EMBL" id="NQIK02000004">
    <property type="protein sequence ID" value="KAF7571341.1"/>
    <property type="molecule type" value="Genomic_DNA"/>
</dbReference>
<dbReference type="Gene3D" id="1.10.340.30">
    <property type="entry name" value="Hypothetical protein, domain 2"/>
    <property type="match status" value="1"/>
</dbReference>
<dbReference type="InterPro" id="IPR051912">
    <property type="entry name" value="Alkylbase_DNA_Glycosylase/TA"/>
</dbReference>
<dbReference type="InterPro" id="IPR003265">
    <property type="entry name" value="HhH-GPD_domain"/>
</dbReference>
<dbReference type="RefSeq" id="XP_065962509.1">
    <property type="nucleotide sequence ID" value="XM_066106841.1"/>
</dbReference>
<dbReference type="GO" id="GO:0032131">
    <property type="term" value="F:alkylated DNA binding"/>
    <property type="evidence" value="ECO:0007669"/>
    <property type="project" value="TreeGrafter"/>
</dbReference>
<dbReference type="GO" id="GO:0006285">
    <property type="term" value="P:base-excision repair, AP site formation"/>
    <property type="evidence" value="ECO:0007669"/>
    <property type="project" value="TreeGrafter"/>
</dbReference>
<feature type="domain" description="HhH-GPD" evidence="5">
    <location>
        <begin position="240"/>
        <end position="405"/>
    </location>
</feature>
<dbReference type="SUPFAM" id="SSF48150">
    <property type="entry name" value="DNA-glycosylase"/>
    <property type="match status" value="1"/>
</dbReference>
<dbReference type="GO" id="GO:0006307">
    <property type="term" value="P:DNA alkylation repair"/>
    <property type="evidence" value="ECO:0007669"/>
    <property type="project" value="TreeGrafter"/>
</dbReference>
<organism evidence="6 7">
    <name type="scientific">Pyrenophora tritici-repentis</name>
    <dbReference type="NCBI Taxonomy" id="45151"/>
    <lineage>
        <taxon>Eukaryota</taxon>
        <taxon>Fungi</taxon>
        <taxon>Dikarya</taxon>
        <taxon>Ascomycota</taxon>
        <taxon>Pezizomycotina</taxon>
        <taxon>Dothideomycetes</taxon>
        <taxon>Pleosporomycetidae</taxon>
        <taxon>Pleosporales</taxon>
        <taxon>Pleosporineae</taxon>
        <taxon>Pleosporaceae</taxon>
        <taxon>Pyrenophora</taxon>
    </lineage>
</organism>
<proteinExistence type="inferred from homology"/>
<dbReference type="GO" id="GO:0043916">
    <property type="term" value="F:DNA-7-methylguanine glycosylase activity"/>
    <property type="evidence" value="ECO:0007669"/>
    <property type="project" value="TreeGrafter"/>
</dbReference>
<feature type="region of interest" description="Disordered" evidence="4">
    <location>
        <begin position="1"/>
        <end position="86"/>
    </location>
</feature>
<reference evidence="6 7" key="1">
    <citation type="journal article" date="2018" name="BMC Genomics">
        <title>Comparative genomics of the wheat fungal pathogen Pyrenophora tritici-repentis reveals chromosomal variations and genome plasticity.</title>
        <authorList>
            <person name="Moolhuijzen P."/>
            <person name="See P.T."/>
            <person name="Hane J.K."/>
            <person name="Shi G."/>
            <person name="Liu Z."/>
            <person name="Oliver R.P."/>
            <person name="Moffat C.S."/>
        </authorList>
    </citation>
    <scope>NUCLEOTIDE SEQUENCE [LARGE SCALE GENOMIC DNA]</scope>
    <source>
        <strain evidence="6">M4</strain>
    </source>
</reference>
<keyword evidence="2" id="KW-0227">DNA damage</keyword>
<dbReference type="PANTHER" id="PTHR43003:SF5">
    <property type="entry name" value="DNA-3-METHYLADENINE GLYCOSYLASE"/>
    <property type="match status" value="1"/>
</dbReference>
<dbReference type="AlphaFoldDB" id="A0A834VNT4"/>
<evidence type="ECO:0000256" key="2">
    <source>
        <dbReference type="ARBA" id="ARBA00022763"/>
    </source>
</evidence>
<evidence type="ECO:0000313" key="7">
    <source>
        <dbReference type="Proteomes" id="UP000245464"/>
    </source>
</evidence>
<evidence type="ECO:0000256" key="3">
    <source>
        <dbReference type="ARBA" id="ARBA00023204"/>
    </source>
</evidence>
<sequence>MSLRRSARIASSNTLVNSEPKAENGVAKYEKVAKPTATTKKRKTKEPTRQNLHPPATPLPKKKYKSGATVESPLKPPPFTPTPSAINLLSTSTSLRQPETDHPLETLLQPRPAAPHATNAPLSTPNGSYTVSAYPTSSPIKPEDPSPAKKRKAKELVPPGQEFLVKVDPKLEELVKKHHCKIFSPEGLREVVDPFTALSSGIIGQQVLDEWHGLKQRAHWKASPSNPVHQNCKNNTSPPQVSGQAASSIRAKFTALFPTTHPAFPTPTQVLQLPIPTLRTAGLSQRKAEYITGLAEKFCSGELTAQMLVSASDEELIEKLVAVRGLGRWSVEMFACFGLKRMDVFSTGDLGVQRGMAVYAGRDVNKLKSKGGKWKYMTEREMLDTAANFSPYRSLFMWYMWRIADVDVGVMRET</sequence>
<dbReference type="InterPro" id="IPR011257">
    <property type="entry name" value="DNA_glycosylase"/>
</dbReference>
<dbReference type="PANTHER" id="PTHR43003">
    <property type="entry name" value="DNA-3-METHYLADENINE GLYCOSYLASE"/>
    <property type="match status" value="1"/>
</dbReference>
<dbReference type="KEGG" id="ptrr:6342635"/>
<dbReference type="Pfam" id="PF00730">
    <property type="entry name" value="HhH-GPD"/>
    <property type="match status" value="1"/>
</dbReference>
<gene>
    <name evidence="6" type="ORF">PtrM4_088410</name>
</gene>
<feature type="region of interest" description="Disordered" evidence="4">
    <location>
        <begin position="222"/>
        <end position="243"/>
    </location>
</feature>
<dbReference type="FunFam" id="1.10.340.30:FF:000004">
    <property type="entry name" value="DNA-3-methyladenine glycosylase II"/>
    <property type="match status" value="1"/>
</dbReference>
<feature type="region of interest" description="Disordered" evidence="4">
    <location>
        <begin position="111"/>
        <end position="155"/>
    </location>
</feature>
<evidence type="ECO:0000313" key="6">
    <source>
        <dbReference type="EMBL" id="KAF7571341.1"/>
    </source>
</evidence>
<dbReference type="GO" id="GO:0008725">
    <property type="term" value="F:DNA-3-methyladenine glycosylase activity"/>
    <property type="evidence" value="ECO:0007669"/>
    <property type="project" value="TreeGrafter"/>
</dbReference>
<protein>
    <recommendedName>
        <fullName evidence="5">HhH-GPD domain-containing protein</fullName>
    </recommendedName>
</protein>
<evidence type="ECO:0000256" key="1">
    <source>
        <dbReference type="ARBA" id="ARBA00010817"/>
    </source>
</evidence>
<dbReference type="GO" id="GO:0032993">
    <property type="term" value="C:protein-DNA complex"/>
    <property type="evidence" value="ECO:0007669"/>
    <property type="project" value="TreeGrafter"/>
</dbReference>
<dbReference type="GO" id="GO:0005634">
    <property type="term" value="C:nucleus"/>
    <property type="evidence" value="ECO:0007669"/>
    <property type="project" value="TreeGrafter"/>
</dbReference>
<dbReference type="GeneID" id="6342635"/>
<dbReference type="SMART" id="SM00478">
    <property type="entry name" value="ENDO3c"/>
    <property type="match status" value="1"/>
</dbReference>
<dbReference type="Proteomes" id="UP000245464">
    <property type="component" value="Chromosome 4"/>
</dbReference>
<evidence type="ECO:0000259" key="5">
    <source>
        <dbReference type="SMART" id="SM00478"/>
    </source>
</evidence>
<comment type="similarity">
    <text evidence="1">Belongs to the alkylbase DNA glycosidase AlkA family.</text>
</comment>
<dbReference type="CDD" id="cd00056">
    <property type="entry name" value="ENDO3c"/>
    <property type="match status" value="1"/>
</dbReference>
<evidence type="ECO:0000256" key="4">
    <source>
        <dbReference type="SAM" id="MobiDB-lite"/>
    </source>
</evidence>
<feature type="compositionally biased region" description="Polar residues" evidence="4">
    <location>
        <begin position="120"/>
        <end position="139"/>
    </location>
</feature>
<name>A0A834VNT4_9PLEO</name>
<comment type="caution">
    <text evidence="6">The sequence shown here is derived from an EMBL/GenBank/DDBJ whole genome shotgun (WGS) entry which is preliminary data.</text>
</comment>
<accession>A0A834VNT4</accession>